<evidence type="ECO:0000313" key="1">
    <source>
        <dbReference type="EMBL" id="KAG9393514.1"/>
    </source>
</evidence>
<organism evidence="1 2">
    <name type="scientific">Carpediemonas membranifera</name>
    <dbReference type="NCBI Taxonomy" id="201153"/>
    <lineage>
        <taxon>Eukaryota</taxon>
        <taxon>Metamonada</taxon>
        <taxon>Carpediemonas-like organisms</taxon>
        <taxon>Carpediemonas</taxon>
    </lineage>
</organism>
<protein>
    <submittedName>
        <fullName evidence="1">Uncharacterized protein</fullName>
    </submittedName>
</protein>
<dbReference type="EMBL" id="JAHDYR010000024">
    <property type="protein sequence ID" value="KAG9393514.1"/>
    <property type="molecule type" value="Genomic_DNA"/>
</dbReference>
<gene>
    <name evidence="1" type="ORF">J8273_5000</name>
</gene>
<keyword evidence="2" id="KW-1185">Reference proteome</keyword>
<proteinExistence type="predicted"/>
<evidence type="ECO:0000313" key="2">
    <source>
        <dbReference type="Proteomes" id="UP000717585"/>
    </source>
</evidence>
<sequence>MLTISFVHFMQAMGSTELHIQQLIAAVEVCRGPNISDRCERQARKLSRVISGEFDNAFVRYLRELYKDDEYVLQELDAIEGIIYQSNIPQSPLVAELQADPDSKPTARQRRAAHRAQIKSTPPVVKTRLKAAKERRLLSDPKPTNLTSTEATGLTKWVESLETHGDDTLVASDFAGINGFGASRAQLEGLEISFGSGNVRVMRSWIAYQLCLYDWISKVVEFGRDEVPVDALRTAAIHQRQLFTDANKVDANATRIQIVKTPFYNAVMQRVIGMGESESMMRHYHNIIGVILLHYEDFPILIQRQLIPSDTDAVKGLSSLIIHCHLCTTYNLVKDIRPEIESALDGKVPRAVMPFARKAFGLTANYHVEQLSDEPITPEVEPAKKGKKQKYSLNVRAIAKTSGCDPSEIEEAKRARTK</sequence>
<dbReference type="AlphaFoldDB" id="A0A8J6B3I0"/>
<comment type="caution">
    <text evidence="1">The sequence shown here is derived from an EMBL/GenBank/DDBJ whole genome shotgun (WGS) entry which is preliminary data.</text>
</comment>
<reference evidence="1" key="1">
    <citation type="submission" date="2021-05" db="EMBL/GenBank/DDBJ databases">
        <title>A free-living protist that lacks canonical eukaryotic 1 DNA replication and segregation systems.</title>
        <authorList>
            <person name="Salas-Leiva D.E."/>
            <person name="Tromer E.C."/>
            <person name="Curtis B.A."/>
            <person name="Jerlstrom-Hultqvist J."/>
            <person name="Kolisko M."/>
            <person name="Yi Z."/>
            <person name="Salas-Leiva J.S."/>
            <person name="Gallot-Lavallee L."/>
            <person name="Kops G.J.P.L."/>
            <person name="Archibald J.M."/>
            <person name="Simpson A.G.B."/>
            <person name="Roger A.J."/>
        </authorList>
    </citation>
    <scope>NUCLEOTIDE SEQUENCE</scope>
    <source>
        <strain evidence="1">BICM</strain>
    </source>
</reference>
<accession>A0A8J6B3I0</accession>
<name>A0A8J6B3I0_9EUKA</name>
<dbReference type="Proteomes" id="UP000717585">
    <property type="component" value="Unassembled WGS sequence"/>
</dbReference>